<accession>A0ABW5G9C1</accession>
<gene>
    <name evidence="1" type="ORF">ACFSYJ_03540</name>
</gene>
<keyword evidence="2" id="KW-1185">Reference proteome</keyword>
<comment type="caution">
    <text evidence="1">The sequence shown here is derived from an EMBL/GenBank/DDBJ whole genome shotgun (WGS) entry which is preliminary data.</text>
</comment>
<organism evidence="1 2">
    <name type="scientific">Amycolatopsis samaneae</name>
    <dbReference type="NCBI Taxonomy" id="664691"/>
    <lineage>
        <taxon>Bacteria</taxon>
        <taxon>Bacillati</taxon>
        <taxon>Actinomycetota</taxon>
        <taxon>Actinomycetes</taxon>
        <taxon>Pseudonocardiales</taxon>
        <taxon>Pseudonocardiaceae</taxon>
        <taxon>Amycolatopsis</taxon>
    </lineage>
</organism>
<proteinExistence type="predicted"/>
<evidence type="ECO:0000313" key="1">
    <source>
        <dbReference type="EMBL" id="MFD2457653.1"/>
    </source>
</evidence>
<name>A0ABW5G9C1_9PSEU</name>
<dbReference type="EMBL" id="JBHUKU010000002">
    <property type="protein sequence ID" value="MFD2457653.1"/>
    <property type="molecule type" value="Genomic_DNA"/>
</dbReference>
<dbReference type="Proteomes" id="UP001597419">
    <property type="component" value="Unassembled WGS sequence"/>
</dbReference>
<sequence length="64" mass="7418">MHFLMAQDLVSEREAELRRDVRARRACLTGTRRRLGWTLVEVGLRLAIEPEGHTENVGARDFRV</sequence>
<dbReference type="RefSeq" id="WP_378214006.1">
    <property type="nucleotide sequence ID" value="NZ_JBHSBK010000004.1"/>
</dbReference>
<reference evidence="2" key="1">
    <citation type="journal article" date="2019" name="Int. J. Syst. Evol. Microbiol.">
        <title>The Global Catalogue of Microorganisms (GCM) 10K type strain sequencing project: providing services to taxonomists for standard genome sequencing and annotation.</title>
        <authorList>
            <consortium name="The Broad Institute Genomics Platform"/>
            <consortium name="The Broad Institute Genome Sequencing Center for Infectious Disease"/>
            <person name="Wu L."/>
            <person name="Ma J."/>
        </authorList>
    </citation>
    <scope>NUCLEOTIDE SEQUENCE [LARGE SCALE GENOMIC DNA]</scope>
    <source>
        <strain evidence="2">CGMCC 4.7643</strain>
    </source>
</reference>
<evidence type="ECO:0000313" key="2">
    <source>
        <dbReference type="Proteomes" id="UP001597419"/>
    </source>
</evidence>
<protein>
    <submittedName>
        <fullName evidence="1">Uncharacterized protein</fullName>
    </submittedName>
</protein>